<evidence type="ECO:0000313" key="2">
    <source>
        <dbReference type="EMBL" id="MBW0498012.1"/>
    </source>
</evidence>
<sequence length="164" mass="17458">MARRHSSLGQLSPCLVTDEIQMPEGQNPPNPPQQDSPVPSLPCEQAPWQPTLGPSGTRGSEELFHEPSQTKEPPIPGPSPSSQPPEDVPTCEPEPEVAPRQSMEEPFARPATPHSIIIIDDTPIGSPPSSFPTPPPSHPVPPSSSPGQSTSHSHNDAGQEFNDL</sequence>
<name>A0A9Q3HB75_9BASI</name>
<proteinExistence type="predicted"/>
<organism evidence="2 3">
    <name type="scientific">Austropuccinia psidii MF-1</name>
    <dbReference type="NCBI Taxonomy" id="1389203"/>
    <lineage>
        <taxon>Eukaryota</taxon>
        <taxon>Fungi</taxon>
        <taxon>Dikarya</taxon>
        <taxon>Basidiomycota</taxon>
        <taxon>Pucciniomycotina</taxon>
        <taxon>Pucciniomycetes</taxon>
        <taxon>Pucciniales</taxon>
        <taxon>Sphaerophragmiaceae</taxon>
        <taxon>Austropuccinia</taxon>
    </lineage>
</organism>
<evidence type="ECO:0000313" key="3">
    <source>
        <dbReference type="Proteomes" id="UP000765509"/>
    </source>
</evidence>
<evidence type="ECO:0000256" key="1">
    <source>
        <dbReference type="SAM" id="MobiDB-lite"/>
    </source>
</evidence>
<keyword evidence="3" id="KW-1185">Reference proteome</keyword>
<dbReference type="EMBL" id="AVOT02014514">
    <property type="protein sequence ID" value="MBW0498012.1"/>
    <property type="molecule type" value="Genomic_DNA"/>
</dbReference>
<dbReference type="Proteomes" id="UP000765509">
    <property type="component" value="Unassembled WGS sequence"/>
</dbReference>
<reference evidence="2" key="1">
    <citation type="submission" date="2021-03" db="EMBL/GenBank/DDBJ databases">
        <title>Draft genome sequence of rust myrtle Austropuccinia psidii MF-1, a brazilian biotype.</title>
        <authorList>
            <person name="Quecine M.C."/>
            <person name="Pachon D.M.R."/>
            <person name="Bonatelli M.L."/>
            <person name="Correr F.H."/>
            <person name="Franceschini L.M."/>
            <person name="Leite T.F."/>
            <person name="Margarido G.R.A."/>
            <person name="Almeida C.A."/>
            <person name="Ferrarezi J.A."/>
            <person name="Labate C.A."/>
        </authorList>
    </citation>
    <scope>NUCLEOTIDE SEQUENCE</scope>
    <source>
        <strain evidence="2">MF-1</strain>
    </source>
</reference>
<feature type="compositionally biased region" description="Pro residues" evidence="1">
    <location>
        <begin position="125"/>
        <end position="144"/>
    </location>
</feature>
<accession>A0A9Q3HB75</accession>
<feature type="compositionally biased region" description="Pro residues" evidence="1">
    <location>
        <begin position="73"/>
        <end position="87"/>
    </location>
</feature>
<protein>
    <submittedName>
        <fullName evidence="2">Uncharacterized protein</fullName>
    </submittedName>
</protein>
<dbReference type="AlphaFoldDB" id="A0A9Q3HB75"/>
<comment type="caution">
    <text evidence="2">The sequence shown here is derived from an EMBL/GenBank/DDBJ whole genome shotgun (WGS) entry which is preliminary data.</text>
</comment>
<feature type="region of interest" description="Disordered" evidence="1">
    <location>
        <begin position="1"/>
        <end position="164"/>
    </location>
</feature>
<feature type="compositionally biased region" description="Basic and acidic residues" evidence="1">
    <location>
        <begin position="59"/>
        <end position="69"/>
    </location>
</feature>
<gene>
    <name evidence="2" type="ORF">O181_037727</name>
</gene>